<dbReference type="RefSeq" id="WP_309936578.1">
    <property type="nucleotide sequence ID" value="NZ_AP025305.1"/>
</dbReference>
<dbReference type="Proteomes" id="UP001185092">
    <property type="component" value="Unassembled WGS sequence"/>
</dbReference>
<protein>
    <submittedName>
        <fullName evidence="1">Uncharacterized protein</fullName>
    </submittedName>
</protein>
<accession>A0AAE3XHV5</accession>
<reference evidence="1" key="1">
    <citation type="submission" date="2023-07" db="EMBL/GenBank/DDBJ databases">
        <title>Genomic Encyclopedia of Type Strains, Phase IV (KMG-IV): sequencing the most valuable type-strain genomes for metagenomic binning, comparative biology and taxonomic classification.</title>
        <authorList>
            <person name="Goeker M."/>
        </authorList>
    </citation>
    <scope>NUCLEOTIDE SEQUENCE</scope>
    <source>
        <strain evidence="1">DSM 26174</strain>
    </source>
</reference>
<name>A0AAE3XHV5_9BACT</name>
<organism evidence="1 2">
    <name type="scientific">Aureibacter tunicatorum</name>
    <dbReference type="NCBI Taxonomy" id="866807"/>
    <lineage>
        <taxon>Bacteria</taxon>
        <taxon>Pseudomonadati</taxon>
        <taxon>Bacteroidota</taxon>
        <taxon>Cytophagia</taxon>
        <taxon>Cytophagales</taxon>
        <taxon>Persicobacteraceae</taxon>
        <taxon>Aureibacter</taxon>
    </lineage>
</organism>
<sequence length="246" mass="27511">MTIENVVSNILEGLALAQYESYKFSADKHASIKDRLFPIPVAEVKEVTLDFCYAYQEGYDAPQIKAVDYVRIYHAIEDEAEAHIDNIFTHIETHVRNNSSIGSEVEKDEIIARLKDGRFVQPILGLFETKFVNALKLNLDPTSIPVSLLQDIGTYTLLEESVTEVLLDDDKIKPVYESTGFGSIYLNMGDRANAFKLNVNTIIYKGMSITLDENKLQELPDSSIQKAKLVLSLKNVSSKNNSDSAA</sequence>
<proteinExistence type="predicted"/>
<dbReference type="EMBL" id="JAVDQD010000001">
    <property type="protein sequence ID" value="MDR6237138.1"/>
    <property type="molecule type" value="Genomic_DNA"/>
</dbReference>
<keyword evidence="2" id="KW-1185">Reference proteome</keyword>
<gene>
    <name evidence="1" type="ORF">HNQ88_000114</name>
</gene>
<comment type="caution">
    <text evidence="1">The sequence shown here is derived from an EMBL/GenBank/DDBJ whole genome shotgun (WGS) entry which is preliminary data.</text>
</comment>
<evidence type="ECO:0000313" key="2">
    <source>
        <dbReference type="Proteomes" id="UP001185092"/>
    </source>
</evidence>
<evidence type="ECO:0000313" key="1">
    <source>
        <dbReference type="EMBL" id="MDR6237138.1"/>
    </source>
</evidence>
<dbReference type="AlphaFoldDB" id="A0AAE3XHV5"/>